<dbReference type="FunFam" id="1.10.10.10:FF:000001">
    <property type="entry name" value="LysR family transcriptional regulator"/>
    <property type="match status" value="1"/>
</dbReference>
<dbReference type="SUPFAM" id="SSF46785">
    <property type="entry name" value="Winged helix' DNA-binding domain"/>
    <property type="match status" value="1"/>
</dbReference>
<dbReference type="InterPro" id="IPR058163">
    <property type="entry name" value="LysR-type_TF_proteobact-type"/>
</dbReference>
<dbReference type="Gene3D" id="3.40.190.290">
    <property type="match status" value="1"/>
</dbReference>
<evidence type="ECO:0000256" key="4">
    <source>
        <dbReference type="ARBA" id="ARBA00023163"/>
    </source>
</evidence>
<evidence type="ECO:0000256" key="1">
    <source>
        <dbReference type="ARBA" id="ARBA00009437"/>
    </source>
</evidence>
<dbReference type="InterPro" id="IPR036388">
    <property type="entry name" value="WH-like_DNA-bd_sf"/>
</dbReference>
<keyword evidence="7" id="KW-1185">Reference proteome</keyword>
<protein>
    <submittedName>
        <fullName evidence="6">DNA-binding transcriptional regulator, LysR family</fullName>
    </submittedName>
</protein>
<evidence type="ECO:0000313" key="7">
    <source>
        <dbReference type="Proteomes" id="UP000199150"/>
    </source>
</evidence>
<evidence type="ECO:0000256" key="3">
    <source>
        <dbReference type="ARBA" id="ARBA00023125"/>
    </source>
</evidence>
<dbReference type="GO" id="GO:0003700">
    <property type="term" value="F:DNA-binding transcription factor activity"/>
    <property type="evidence" value="ECO:0007669"/>
    <property type="project" value="InterPro"/>
</dbReference>
<dbReference type="GO" id="GO:0043565">
    <property type="term" value="F:sequence-specific DNA binding"/>
    <property type="evidence" value="ECO:0007669"/>
    <property type="project" value="TreeGrafter"/>
</dbReference>
<dbReference type="EMBL" id="FMTS01000004">
    <property type="protein sequence ID" value="SCW68339.1"/>
    <property type="molecule type" value="Genomic_DNA"/>
</dbReference>
<evidence type="ECO:0000256" key="2">
    <source>
        <dbReference type="ARBA" id="ARBA00023015"/>
    </source>
</evidence>
<organism evidence="6 7">
    <name type="scientific">Asticcacaulis taihuensis</name>
    <dbReference type="NCBI Taxonomy" id="260084"/>
    <lineage>
        <taxon>Bacteria</taxon>
        <taxon>Pseudomonadati</taxon>
        <taxon>Pseudomonadota</taxon>
        <taxon>Alphaproteobacteria</taxon>
        <taxon>Caulobacterales</taxon>
        <taxon>Caulobacteraceae</taxon>
        <taxon>Asticcacaulis</taxon>
    </lineage>
</organism>
<dbReference type="InterPro" id="IPR005119">
    <property type="entry name" value="LysR_subst-bd"/>
</dbReference>
<dbReference type="Gene3D" id="1.10.10.10">
    <property type="entry name" value="Winged helix-like DNA-binding domain superfamily/Winged helix DNA-binding domain"/>
    <property type="match status" value="1"/>
</dbReference>
<dbReference type="Pfam" id="PF03466">
    <property type="entry name" value="LysR_substrate"/>
    <property type="match status" value="1"/>
</dbReference>
<dbReference type="PROSITE" id="PS50931">
    <property type="entry name" value="HTH_LYSR"/>
    <property type="match status" value="1"/>
</dbReference>
<sequence length="302" mass="33316">MRSDLNDLAYFAEVITHGGFAAAGRALREPKSKLSRRIAALEERLGVRLIERSSRQFRVTDVGQAFYQRCRAVQNEAEQAEALVADALTEPHGLIRFSCPTGLIESISSPVARFLDRYPKVRLQLVATDRPVDLIAERIDLALRVRLSLDSDASLTMRTLGQSTRILVAAPQLAGQIGEIEQLTDYPVLVSNDDQDETEWPIETNDGRTKLIRHTARMGCTDFGAIRSAAIAGLGVAFLPDHVCHEALRNGSLVRVLPAWRGLKGIVHLVFTTRRGLPPAVRKLIDHLAACFPRNVLSRANG</sequence>
<dbReference type="SUPFAM" id="SSF53850">
    <property type="entry name" value="Periplasmic binding protein-like II"/>
    <property type="match status" value="1"/>
</dbReference>
<evidence type="ECO:0000313" key="6">
    <source>
        <dbReference type="EMBL" id="SCW68339.1"/>
    </source>
</evidence>
<accession>A0A1G4SJ68</accession>
<dbReference type="InterPro" id="IPR036390">
    <property type="entry name" value="WH_DNA-bd_sf"/>
</dbReference>
<feature type="domain" description="HTH lysR-type" evidence="5">
    <location>
        <begin position="1"/>
        <end position="60"/>
    </location>
</feature>
<comment type="similarity">
    <text evidence="1">Belongs to the LysR transcriptional regulatory family.</text>
</comment>
<dbReference type="GO" id="GO:0006351">
    <property type="term" value="P:DNA-templated transcription"/>
    <property type="evidence" value="ECO:0007669"/>
    <property type="project" value="TreeGrafter"/>
</dbReference>
<evidence type="ECO:0000259" key="5">
    <source>
        <dbReference type="PROSITE" id="PS50931"/>
    </source>
</evidence>
<dbReference type="OrthoDB" id="9786526at2"/>
<proteinExistence type="inferred from homology"/>
<dbReference type="RefSeq" id="WP_090648842.1">
    <property type="nucleotide sequence ID" value="NZ_CBCRYE010000002.1"/>
</dbReference>
<keyword evidence="2" id="KW-0805">Transcription regulation</keyword>
<dbReference type="Proteomes" id="UP000199150">
    <property type="component" value="Unassembled WGS sequence"/>
</dbReference>
<keyword evidence="3 6" id="KW-0238">DNA-binding</keyword>
<reference evidence="7" key="1">
    <citation type="submission" date="2016-10" db="EMBL/GenBank/DDBJ databases">
        <authorList>
            <person name="Varghese N."/>
            <person name="Submissions S."/>
        </authorList>
    </citation>
    <scope>NUCLEOTIDE SEQUENCE [LARGE SCALE GENOMIC DNA]</scope>
    <source>
        <strain evidence="7">CGMCC 1.3431</strain>
    </source>
</reference>
<dbReference type="PANTHER" id="PTHR30537">
    <property type="entry name" value="HTH-TYPE TRANSCRIPTIONAL REGULATOR"/>
    <property type="match status" value="1"/>
</dbReference>
<dbReference type="PANTHER" id="PTHR30537:SF31">
    <property type="entry name" value="TRANSCRIPTIONAL REGULATOR, LYSR FAMILY"/>
    <property type="match status" value="1"/>
</dbReference>
<dbReference type="AlphaFoldDB" id="A0A1G4SJ68"/>
<name>A0A1G4SJ68_9CAUL</name>
<dbReference type="STRING" id="260084.SAMN02927928_2684"/>
<dbReference type="CDD" id="cd08473">
    <property type="entry name" value="PBP2_CrgA_like_4"/>
    <property type="match status" value="1"/>
</dbReference>
<dbReference type="InterPro" id="IPR000847">
    <property type="entry name" value="LysR_HTH_N"/>
</dbReference>
<dbReference type="Pfam" id="PF00126">
    <property type="entry name" value="HTH_1"/>
    <property type="match status" value="1"/>
</dbReference>
<keyword evidence="4" id="KW-0804">Transcription</keyword>
<gene>
    <name evidence="6" type="ORF">SAMN02927928_2684</name>
</gene>